<dbReference type="Proteomes" id="UP000077885">
    <property type="component" value="Unassembled WGS sequence"/>
</dbReference>
<protein>
    <submittedName>
        <fullName evidence="2">Alpha/beta hydrolase</fullName>
    </submittedName>
</protein>
<comment type="caution">
    <text evidence="2">The sequence shown here is derived from an EMBL/GenBank/DDBJ whole genome shotgun (WGS) entry which is preliminary data.</text>
</comment>
<dbReference type="InterPro" id="IPR000073">
    <property type="entry name" value="AB_hydrolase_1"/>
</dbReference>
<evidence type="ECO:0000313" key="2">
    <source>
        <dbReference type="EMBL" id="OAM26915.1"/>
    </source>
</evidence>
<dbReference type="Gene3D" id="3.40.50.1820">
    <property type="entry name" value="alpha/beta hydrolase"/>
    <property type="match status" value="1"/>
</dbReference>
<dbReference type="EMBL" id="LXSL01000028">
    <property type="protein sequence ID" value="OAM26915.1"/>
    <property type="molecule type" value="Genomic_DNA"/>
</dbReference>
<dbReference type="AlphaFoldDB" id="A0A1A9RWH0"/>
<evidence type="ECO:0000313" key="3">
    <source>
        <dbReference type="Proteomes" id="UP000077885"/>
    </source>
</evidence>
<dbReference type="GO" id="GO:0016787">
    <property type="term" value="F:hydrolase activity"/>
    <property type="evidence" value="ECO:0007669"/>
    <property type="project" value="UniProtKB-KW"/>
</dbReference>
<dbReference type="PANTHER" id="PTHR43798">
    <property type="entry name" value="MONOACYLGLYCEROL LIPASE"/>
    <property type="match status" value="1"/>
</dbReference>
<dbReference type="PANTHER" id="PTHR43798:SF33">
    <property type="entry name" value="HYDROLASE, PUTATIVE (AFU_ORTHOLOGUE AFUA_2G14860)-RELATED"/>
    <property type="match status" value="1"/>
</dbReference>
<dbReference type="InterPro" id="IPR050266">
    <property type="entry name" value="AB_hydrolase_sf"/>
</dbReference>
<gene>
    <name evidence="2" type="ORF">A7P95_08315</name>
</gene>
<name>A0A1A9RWH0_9NEIS</name>
<reference evidence="3" key="1">
    <citation type="submission" date="2016-05" db="EMBL/GenBank/DDBJ databases">
        <title>Draft genome of Corynebacterium afermentans subsp. afermentans LCDC 88199T.</title>
        <authorList>
            <person name="Bernier A.-M."/>
            <person name="Bernard K."/>
        </authorList>
    </citation>
    <scope>NUCLEOTIDE SEQUENCE [LARGE SCALE GENOMIC DNA]</scope>
    <source>
        <strain evidence="3">NML02-A-017</strain>
    </source>
</reference>
<dbReference type="Pfam" id="PF00561">
    <property type="entry name" value="Abhydrolase_1"/>
    <property type="match status" value="1"/>
</dbReference>
<dbReference type="SUPFAM" id="SSF53474">
    <property type="entry name" value="alpha/beta-Hydrolases"/>
    <property type="match status" value="1"/>
</dbReference>
<dbReference type="STRING" id="1795827.A7P95_08315"/>
<feature type="domain" description="AB hydrolase-1" evidence="1">
    <location>
        <begin position="22"/>
        <end position="146"/>
    </location>
</feature>
<proteinExistence type="predicted"/>
<keyword evidence="2" id="KW-0378">Hydrolase</keyword>
<dbReference type="InterPro" id="IPR029058">
    <property type="entry name" value="AB_hydrolase_fold"/>
</dbReference>
<sequence length="248" mass="27049">MNTIPHLGADLFYRTGDRPGAPALLLLHGGLGSAEDFAALLPELQRHFFTIETDTRGHGRSTLGSAPLTYAQIADDARYLADALGLRAYHLFGFSDGGTAAYRLAAADARVQSVLTVGASWHSRQLEPVREMFAGLTPEFFRENMAAQVAAYEKLNPQPDLPALAAALKRLWLDTSPTGYPNEAVARIQAPVLAVRGEGDFLLSLNDLADLRTALPEAHLMNVPFAQHEVMKEQPQILWAAAKAFYRL</sequence>
<keyword evidence="3" id="KW-1185">Reference proteome</keyword>
<organism evidence="2 3">
    <name type="scientific">Eikenella longinqua</name>
    <dbReference type="NCBI Taxonomy" id="1795827"/>
    <lineage>
        <taxon>Bacteria</taxon>
        <taxon>Pseudomonadati</taxon>
        <taxon>Pseudomonadota</taxon>
        <taxon>Betaproteobacteria</taxon>
        <taxon>Neisseriales</taxon>
        <taxon>Neisseriaceae</taxon>
        <taxon>Eikenella</taxon>
    </lineage>
</organism>
<accession>A0A1A9RWH0</accession>
<dbReference type="OrthoDB" id="9780765at2"/>
<evidence type="ECO:0000259" key="1">
    <source>
        <dbReference type="Pfam" id="PF00561"/>
    </source>
</evidence>
<dbReference type="GO" id="GO:0016020">
    <property type="term" value="C:membrane"/>
    <property type="evidence" value="ECO:0007669"/>
    <property type="project" value="TreeGrafter"/>
</dbReference>